<proteinExistence type="predicted"/>
<feature type="region of interest" description="Disordered" evidence="1">
    <location>
        <begin position="1"/>
        <end position="22"/>
    </location>
</feature>
<organism evidence="2 3">
    <name type="scientific">Streptomyces viridochromogenes</name>
    <dbReference type="NCBI Taxonomy" id="1938"/>
    <lineage>
        <taxon>Bacteria</taxon>
        <taxon>Bacillati</taxon>
        <taxon>Actinomycetota</taxon>
        <taxon>Actinomycetes</taxon>
        <taxon>Kitasatosporales</taxon>
        <taxon>Streptomycetaceae</taxon>
        <taxon>Streptomyces</taxon>
    </lineage>
</organism>
<dbReference type="EMBL" id="LGUP01000063">
    <property type="protein sequence ID" value="KOG32392.1"/>
    <property type="molecule type" value="Genomic_DNA"/>
</dbReference>
<evidence type="ECO:0000313" key="2">
    <source>
        <dbReference type="EMBL" id="KOG32392.1"/>
    </source>
</evidence>
<protein>
    <recommendedName>
        <fullName evidence="4">Lipoprotein</fullName>
    </recommendedName>
</protein>
<evidence type="ECO:0008006" key="4">
    <source>
        <dbReference type="Google" id="ProtNLM"/>
    </source>
</evidence>
<name>A0A0L8L2K5_STRVR</name>
<dbReference type="NCBIfam" id="NF046120">
    <property type="entry name" value="lipo_SCO0607"/>
    <property type="match status" value="1"/>
</dbReference>
<gene>
    <name evidence="2" type="ORF">ADK34_09330</name>
</gene>
<dbReference type="Proteomes" id="UP000037023">
    <property type="component" value="Unassembled WGS sequence"/>
</dbReference>
<reference evidence="2 3" key="1">
    <citation type="submission" date="2015-06" db="EMBL/GenBank/DDBJ databases">
        <authorList>
            <person name="Hoefler B.C."/>
            <person name="Straight P.D."/>
        </authorList>
    </citation>
    <scope>NUCLEOTIDE SEQUENCE [LARGE SCALE GENOMIC DNA]</scope>
    <source>
        <strain evidence="2 3">NRRL 3427</strain>
    </source>
</reference>
<dbReference type="RefSeq" id="WP_033206865.1">
    <property type="nucleotide sequence ID" value="NZ_LGUP01000063.1"/>
</dbReference>
<dbReference type="OrthoDB" id="4315065at2"/>
<dbReference type="InterPro" id="IPR058119">
    <property type="entry name" value="SCO0607-like"/>
</dbReference>
<dbReference type="AlphaFoldDB" id="A0A0L8L2K5"/>
<evidence type="ECO:0000256" key="1">
    <source>
        <dbReference type="SAM" id="MobiDB-lite"/>
    </source>
</evidence>
<comment type="caution">
    <text evidence="2">The sequence shown here is derived from an EMBL/GenBank/DDBJ whole genome shotgun (WGS) entry which is preliminary data.</text>
</comment>
<evidence type="ECO:0000313" key="3">
    <source>
        <dbReference type="Proteomes" id="UP000037023"/>
    </source>
</evidence>
<sequence length="111" mass="11840">MQQTRRPRPFRPSAGETSTRPTALPALIAGSLAAALLLTGCTGQERVCGSGRYPVKAVGNTDGQDCVADGQEPPEGYVRYPAGMVPQHVGDKWDRHWGTIVVDAEGRPTQP</sequence>
<accession>A0A0L8L2K5</accession>
<dbReference type="PATRIC" id="fig|1938.6.peg.2046"/>